<evidence type="ECO:0000259" key="3">
    <source>
        <dbReference type="SMART" id="SM00226"/>
    </source>
</evidence>
<dbReference type="Gene3D" id="3.40.50.2300">
    <property type="match status" value="1"/>
</dbReference>
<keyword evidence="1" id="KW-0059">Arsenical resistance</keyword>
<keyword evidence="5" id="KW-1185">Reference proteome</keyword>
<keyword evidence="2" id="KW-0175">Coiled coil</keyword>
<dbReference type="KEGG" id="nvn:NVIE_020750"/>
<dbReference type="GO" id="GO:0008794">
    <property type="term" value="F:arsenate reductase (glutaredoxin) activity"/>
    <property type="evidence" value="ECO:0007669"/>
    <property type="project" value="UniProtKB-EC"/>
</dbReference>
<organism evidence="4 5">
    <name type="scientific">Nitrososphaera viennensis EN76</name>
    <dbReference type="NCBI Taxonomy" id="926571"/>
    <lineage>
        <taxon>Archaea</taxon>
        <taxon>Nitrososphaerota</taxon>
        <taxon>Nitrososphaeria</taxon>
        <taxon>Nitrososphaerales</taxon>
        <taxon>Nitrososphaeraceae</taxon>
        <taxon>Nitrososphaera</taxon>
    </lineage>
</organism>
<evidence type="ECO:0000313" key="4">
    <source>
        <dbReference type="EMBL" id="AIC16335.1"/>
    </source>
</evidence>
<dbReference type="AlphaFoldDB" id="A0A060HMF0"/>
<dbReference type="CDD" id="cd16345">
    <property type="entry name" value="LMWP_ArsC"/>
    <property type="match status" value="1"/>
</dbReference>
<dbReference type="OrthoDB" id="295776at2157"/>
<dbReference type="Proteomes" id="UP000027093">
    <property type="component" value="Chromosome"/>
</dbReference>
<dbReference type="PANTHER" id="PTHR43428">
    <property type="entry name" value="ARSENATE REDUCTASE"/>
    <property type="match status" value="1"/>
</dbReference>
<evidence type="ECO:0000256" key="1">
    <source>
        <dbReference type="ARBA" id="ARBA00022849"/>
    </source>
</evidence>
<name>A0A060HMF0_9ARCH</name>
<dbReference type="GO" id="GO:0046685">
    <property type="term" value="P:response to arsenic-containing substance"/>
    <property type="evidence" value="ECO:0007669"/>
    <property type="project" value="UniProtKB-KW"/>
</dbReference>
<dbReference type="GeneID" id="74947316"/>
<keyword evidence="4" id="KW-0560">Oxidoreductase</keyword>
<dbReference type="SUPFAM" id="SSF52788">
    <property type="entry name" value="Phosphotyrosine protein phosphatases I"/>
    <property type="match status" value="1"/>
</dbReference>
<dbReference type="InterPro" id="IPR036196">
    <property type="entry name" value="Ptyr_pPase_sf"/>
</dbReference>
<dbReference type="HOGENOM" id="CLU_071415_3_3_2"/>
<dbReference type="InterPro" id="IPR023485">
    <property type="entry name" value="Ptyr_pPase"/>
</dbReference>
<dbReference type="PANTHER" id="PTHR43428:SF1">
    <property type="entry name" value="ARSENATE REDUCTASE"/>
    <property type="match status" value="1"/>
</dbReference>
<dbReference type="STRING" id="926571.NVIE_020750"/>
<accession>A0A060HMF0</accession>
<evidence type="ECO:0000256" key="2">
    <source>
        <dbReference type="SAM" id="Coils"/>
    </source>
</evidence>
<gene>
    <name evidence="4" type="primary">arsC</name>
    <name evidence="4" type="ORF">NVIE_020750</name>
</gene>
<dbReference type="SMART" id="SM00226">
    <property type="entry name" value="LMWPc"/>
    <property type="match status" value="1"/>
</dbReference>
<proteinExistence type="predicted"/>
<dbReference type="RefSeq" id="WP_075055113.1">
    <property type="nucleotide sequence ID" value="NZ_CP007536.1"/>
</dbReference>
<evidence type="ECO:0000313" key="5">
    <source>
        <dbReference type="Proteomes" id="UP000027093"/>
    </source>
</evidence>
<dbReference type="EC" id="1.20.4.1" evidence="4"/>
<dbReference type="EMBL" id="CP007536">
    <property type="protein sequence ID" value="AIC16335.1"/>
    <property type="molecule type" value="Genomic_DNA"/>
</dbReference>
<protein>
    <submittedName>
        <fullName evidence="4">Arsenate reductase</fullName>
        <ecNumber evidence="4">1.20.4.1</ecNumber>
    </submittedName>
</protein>
<feature type="domain" description="Phosphotyrosine protein phosphatase I" evidence="3">
    <location>
        <begin position="8"/>
        <end position="135"/>
    </location>
</feature>
<dbReference type="Pfam" id="PF01451">
    <property type="entry name" value="LMWPc"/>
    <property type="match status" value="1"/>
</dbReference>
<reference evidence="4 5" key="1">
    <citation type="journal article" date="2014" name="Int. J. Syst. Evol. Microbiol.">
        <title>Nitrososphaera viennensis gen. nov., sp. nov., an aerobic and mesophilic, ammonia-oxidizing archaeon from soil and a member of the archaeal phylum Thaumarchaeota.</title>
        <authorList>
            <person name="Stieglmeier M."/>
            <person name="Klingl A."/>
            <person name="Alves R.J."/>
            <person name="Rittmann S.K."/>
            <person name="Melcher M."/>
            <person name="Leisch N."/>
            <person name="Schleper C."/>
        </authorList>
    </citation>
    <scope>NUCLEOTIDE SEQUENCE [LARGE SCALE GENOMIC DNA]</scope>
    <source>
        <strain evidence="4">EN76</strain>
    </source>
</reference>
<sequence length="143" mass="16086">MTKQQQEKTVLFVCVENAGRSQMAEGFFRKYAPKGYRAISAGTRPAQEINPLAVQAMKEAGIDISGQKSKVIDDDMVRNSIKAVNMGCMDRSECPLLFLNNPVDWGVEDPKGKPIERVRLIRDDIERRVKELVRDLEKSSNSS</sequence>
<feature type="coiled-coil region" evidence="2">
    <location>
        <begin position="115"/>
        <end position="142"/>
    </location>
</feature>